<feature type="region of interest" description="Disordered" evidence="8">
    <location>
        <begin position="1"/>
        <end position="21"/>
    </location>
</feature>
<comment type="similarity">
    <text evidence="2">Belongs to the peptidase C19 family.</text>
</comment>
<evidence type="ECO:0000256" key="4">
    <source>
        <dbReference type="ARBA" id="ARBA00022670"/>
    </source>
</evidence>
<keyword evidence="5" id="KW-0833">Ubl conjugation pathway</keyword>
<evidence type="ECO:0000256" key="1">
    <source>
        <dbReference type="ARBA" id="ARBA00000707"/>
    </source>
</evidence>
<dbReference type="EMBL" id="CAAALY010075320">
    <property type="protein sequence ID" value="VEL25641.1"/>
    <property type="molecule type" value="Genomic_DNA"/>
</dbReference>
<evidence type="ECO:0000259" key="9">
    <source>
        <dbReference type="Pfam" id="PF14533"/>
    </source>
</evidence>
<evidence type="ECO:0000256" key="2">
    <source>
        <dbReference type="ARBA" id="ARBA00009085"/>
    </source>
</evidence>
<organism evidence="10 11">
    <name type="scientific">Protopolystoma xenopodis</name>
    <dbReference type="NCBI Taxonomy" id="117903"/>
    <lineage>
        <taxon>Eukaryota</taxon>
        <taxon>Metazoa</taxon>
        <taxon>Spiralia</taxon>
        <taxon>Lophotrochozoa</taxon>
        <taxon>Platyhelminthes</taxon>
        <taxon>Monogenea</taxon>
        <taxon>Polyopisthocotylea</taxon>
        <taxon>Polystomatidea</taxon>
        <taxon>Polystomatidae</taxon>
        <taxon>Protopolystoma</taxon>
    </lineage>
</organism>
<dbReference type="AlphaFoldDB" id="A0A3S5BZ97"/>
<dbReference type="OrthoDB" id="289038at2759"/>
<dbReference type="Pfam" id="PF14533">
    <property type="entry name" value="USP7_C2"/>
    <property type="match status" value="1"/>
</dbReference>
<keyword evidence="4" id="KW-0645">Protease</keyword>
<dbReference type="InterPro" id="IPR029346">
    <property type="entry name" value="USP_C"/>
</dbReference>
<sequence length="325" mass="37220">MLDIQSQHPIHGQPGQQQFGHTRSMFSGSDIELMGGVLGSTGEVLMTKDSTLKFYQFSYLMSLVSRLYGPFSQPSPRRVYYVHLKISIHKLKQIRQMRVVYVSPRLQEQAELLLSVAQNGTVADLLAEAARHIQLQPGGSGVLRLLEVKSNRIVQEFPRELELAQISANETLPHCYATANNPVACSLPCRIFPPPMDYSLRVEEVPHNELNLGPDKCVIHVTHFDSIIHMNFGVPFTVILHDKEPYSVLRERIRKRLEVPEKEFEHWGLVNYFQTGGPQLQKDYHREVPFDMFLKSSYRAWIGIDHLFKTWSPNAPSEKPIKIHN</sequence>
<keyword evidence="7" id="KW-0788">Thiol protease</keyword>
<dbReference type="GO" id="GO:0006508">
    <property type="term" value="P:proteolysis"/>
    <property type="evidence" value="ECO:0007669"/>
    <property type="project" value="UniProtKB-KW"/>
</dbReference>
<evidence type="ECO:0000256" key="8">
    <source>
        <dbReference type="SAM" id="MobiDB-lite"/>
    </source>
</evidence>
<protein>
    <recommendedName>
        <fullName evidence="3">ubiquitinyl hydrolase 1</fullName>
        <ecNumber evidence="3">3.4.19.12</ecNumber>
    </recommendedName>
</protein>
<evidence type="ECO:0000313" key="10">
    <source>
        <dbReference type="EMBL" id="VEL25641.1"/>
    </source>
</evidence>
<evidence type="ECO:0000256" key="5">
    <source>
        <dbReference type="ARBA" id="ARBA00022786"/>
    </source>
</evidence>
<keyword evidence="6" id="KW-0378">Hydrolase</keyword>
<evidence type="ECO:0000256" key="6">
    <source>
        <dbReference type="ARBA" id="ARBA00022801"/>
    </source>
</evidence>
<dbReference type="Proteomes" id="UP000784294">
    <property type="component" value="Unassembled WGS sequence"/>
</dbReference>
<comment type="caution">
    <text evidence="10">The sequence shown here is derived from an EMBL/GenBank/DDBJ whole genome shotgun (WGS) entry which is preliminary data.</text>
</comment>
<accession>A0A3S5BZ97</accession>
<evidence type="ECO:0000256" key="7">
    <source>
        <dbReference type="ARBA" id="ARBA00022807"/>
    </source>
</evidence>
<name>A0A3S5BZ97_9PLAT</name>
<evidence type="ECO:0000256" key="3">
    <source>
        <dbReference type="ARBA" id="ARBA00012759"/>
    </source>
</evidence>
<dbReference type="EC" id="3.4.19.12" evidence="3"/>
<feature type="domain" description="Ubiquitin carboxyl-terminal hydrolase C-terminal" evidence="9">
    <location>
        <begin position="79"/>
        <end position="309"/>
    </location>
</feature>
<keyword evidence="11" id="KW-1185">Reference proteome</keyword>
<reference evidence="10" key="1">
    <citation type="submission" date="2018-11" db="EMBL/GenBank/DDBJ databases">
        <authorList>
            <consortium name="Pathogen Informatics"/>
        </authorList>
    </citation>
    <scope>NUCLEOTIDE SEQUENCE</scope>
</reference>
<evidence type="ECO:0000313" key="11">
    <source>
        <dbReference type="Proteomes" id="UP000784294"/>
    </source>
</evidence>
<comment type="catalytic activity">
    <reaction evidence="1">
        <text>Thiol-dependent hydrolysis of ester, thioester, amide, peptide and isopeptide bonds formed by the C-terminal Gly of ubiquitin (a 76-residue protein attached to proteins as an intracellular targeting signal).</text>
        <dbReference type="EC" id="3.4.19.12"/>
    </reaction>
</comment>
<gene>
    <name evidence="10" type="ORF">PXEA_LOCUS19081</name>
</gene>
<dbReference type="GO" id="GO:0004843">
    <property type="term" value="F:cysteine-type deubiquitinase activity"/>
    <property type="evidence" value="ECO:0007669"/>
    <property type="project" value="UniProtKB-EC"/>
</dbReference>
<proteinExistence type="inferred from homology"/>